<name>A0A328BE98_9CAUL</name>
<evidence type="ECO:0000256" key="4">
    <source>
        <dbReference type="ARBA" id="ARBA00022475"/>
    </source>
</evidence>
<feature type="chain" id="PRO_5016437386" description="TonB C-terminal domain-containing protein" evidence="10">
    <location>
        <begin position="22"/>
        <end position="345"/>
    </location>
</feature>
<dbReference type="InterPro" id="IPR006260">
    <property type="entry name" value="TonB/TolA_C"/>
</dbReference>
<dbReference type="InterPro" id="IPR037682">
    <property type="entry name" value="TonB_C"/>
</dbReference>
<evidence type="ECO:0000256" key="10">
    <source>
        <dbReference type="SAM" id="SignalP"/>
    </source>
</evidence>
<sequence>MRVSQLSVLGIVLALALPAAAQDRPPDWLKKPTPEMLRALYPTKAVRKAANGKATISCTITVQGALRACTVVSESPVDMGFGGAALALAPQLLFKPALQNGKPVEATVSIPINWKGMESMSAAMPASQSNKVYTNLPWSRAPSAADLLAVYPAKAREERIGGLAVIDCKIGKEGGLSHCTTVREAPANKGFGAAAKKLAPLFHTPVETSDGGSAAGARAHVNVAFATDALDSARPAIGKPKWVGVPRINDMSAVIPEAARKAGVYKSRVVLECGVITDGAVDQCQVLSQEPDGLGYGDAAVALSRFFRLAVWTEEGLPVVGGRVRIPLRFDAQPPATAPAAAKSD</sequence>
<dbReference type="SUPFAM" id="SSF74653">
    <property type="entry name" value="TolA/TonB C-terminal domain"/>
    <property type="match status" value="1"/>
</dbReference>
<keyword evidence="6" id="KW-0812">Transmembrane</keyword>
<evidence type="ECO:0000256" key="7">
    <source>
        <dbReference type="ARBA" id="ARBA00022927"/>
    </source>
</evidence>
<evidence type="ECO:0000256" key="3">
    <source>
        <dbReference type="ARBA" id="ARBA00022448"/>
    </source>
</evidence>
<dbReference type="PANTHER" id="PTHR33446">
    <property type="entry name" value="PROTEIN TONB-RELATED"/>
    <property type="match status" value="1"/>
</dbReference>
<evidence type="ECO:0000256" key="8">
    <source>
        <dbReference type="ARBA" id="ARBA00022989"/>
    </source>
</evidence>
<keyword evidence="4" id="KW-1003">Cell membrane</keyword>
<proteinExistence type="inferred from homology"/>
<evidence type="ECO:0000259" key="11">
    <source>
        <dbReference type="Pfam" id="PF03544"/>
    </source>
</evidence>
<dbReference type="InterPro" id="IPR051045">
    <property type="entry name" value="TonB-dependent_transducer"/>
</dbReference>
<evidence type="ECO:0000256" key="2">
    <source>
        <dbReference type="ARBA" id="ARBA00006555"/>
    </source>
</evidence>
<dbReference type="NCBIfam" id="TIGR01352">
    <property type="entry name" value="tonB_Cterm"/>
    <property type="match status" value="1"/>
</dbReference>
<accession>A0A328BE98</accession>
<dbReference type="GO" id="GO:0005886">
    <property type="term" value="C:plasma membrane"/>
    <property type="evidence" value="ECO:0007669"/>
    <property type="project" value="UniProtKB-SubCell"/>
</dbReference>
<evidence type="ECO:0000313" key="12">
    <source>
        <dbReference type="EMBL" id="RAK65443.1"/>
    </source>
</evidence>
<comment type="caution">
    <text evidence="12">The sequence shown here is derived from an EMBL/GenBank/DDBJ whole genome shotgun (WGS) entry which is preliminary data.</text>
</comment>
<feature type="domain" description="TonB C-terminal" evidence="11">
    <location>
        <begin position="40"/>
        <end position="115"/>
    </location>
</feature>
<keyword evidence="10" id="KW-0732">Signal</keyword>
<dbReference type="Pfam" id="PF03544">
    <property type="entry name" value="TonB_C"/>
    <property type="match status" value="1"/>
</dbReference>
<keyword evidence="8" id="KW-1133">Transmembrane helix</keyword>
<keyword evidence="13" id="KW-1185">Reference proteome</keyword>
<dbReference type="EMBL" id="QFYS01000004">
    <property type="protein sequence ID" value="RAK65443.1"/>
    <property type="molecule type" value="Genomic_DNA"/>
</dbReference>
<dbReference type="GO" id="GO:0015031">
    <property type="term" value="P:protein transport"/>
    <property type="evidence" value="ECO:0007669"/>
    <property type="project" value="UniProtKB-KW"/>
</dbReference>
<organism evidence="12 13">
    <name type="scientific">Phenylobacterium kunshanense</name>
    <dbReference type="NCBI Taxonomy" id="1445034"/>
    <lineage>
        <taxon>Bacteria</taxon>
        <taxon>Pseudomonadati</taxon>
        <taxon>Pseudomonadota</taxon>
        <taxon>Alphaproteobacteria</taxon>
        <taxon>Caulobacterales</taxon>
        <taxon>Caulobacteraceae</taxon>
        <taxon>Phenylobacterium</taxon>
    </lineage>
</organism>
<dbReference type="Gene3D" id="3.30.1150.10">
    <property type="match status" value="2"/>
</dbReference>
<evidence type="ECO:0000256" key="1">
    <source>
        <dbReference type="ARBA" id="ARBA00004383"/>
    </source>
</evidence>
<evidence type="ECO:0000256" key="6">
    <source>
        <dbReference type="ARBA" id="ARBA00022692"/>
    </source>
</evidence>
<dbReference type="Proteomes" id="UP000249524">
    <property type="component" value="Unassembled WGS sequence"/>
</dbReference>
<reference evidence="12 13" key="1">
    <citation type="submission" date="2018-05" db="EMBL/GenBank/DDBJ databases">
        <authorList>
            <person name="Lanie J.A."/>
            <person name="Ng W.-L."/>
            <person name="Kazmierczak K.M."/>
            <person name="Andrzejewski T.M."/>
            <person name="Davidsen T.M."/>
            <person name="Wayne K.J."/>
            <person name="Tettelin H."/>
            <person name="Glass J.I."/>
            <person name="Rusch D."/>
            <person name="Podicherti R."/>
            <person name="Tsui H.-C.T."/>
            <person name="Winkler M.E."/>
        </authorList>
    </citation>
    <scope>NUCLEOTIDE SEQUENCE [LARGE SCALE GENOMIC DNA]</scope>
    <source>
        <strain evidence="12 13">BUT-10</strain>
    </source>
</reference>
<feature type="signal peptide" evidence="10">
    <location>
        <begin position="1"/>
        <end position="21"/>
    </location>
</feature>
<keyword evidence="5" id="KW-0997">Cell inner membrane</keyword>
<comment type="subcellular location">
    <subcellularLocation>
        <location evidence="1">Cell inner membrane</location>
        <topology evidence="1">Single-pass membrane protein</topology>
        <orientation evidence="1">Periplasmic side</orientation>
    </subcellularLocation>
</comment>
<gene>
    <name evidence="12" type="ORF">DJ019_10785</name>
</gene>
<evidence type="ECO:0000313" key="13">
    <source>
        <dbReference type="Proteomes" id="UP000249524"/>
    </source>
</evidence>
<protein>
    <recommendedName>
        <fullName evidence="11">TonB C-terminal domain-containing protein</fullName>
    </recommendedName>
</protein>
<evidence type="ECO:0000256" key="9">
    <source>
        <dbReference type="ARBA" id="ARBA00023136"/>
    </source>
</evidence>
<evidence type="ECO:0000256" key="5">
    <source>
        <dbReference type="ARBA" id="ARBA00022519"/>
    </source>
</evidence>
<comment type="similarity">
    <text evidence="2">Belongs to the TonB family.</text>
</comment>
<keyword evidence="9" id="KW-0472">Membrane</keyword>
<keyword evidence="7" id="KW-0653">Protein transport</keyword>
<dbReference type="GO" id="GO:0055085">
    <property type="term" value="P:transmembrane transport"/>
    <property type="evidence" value="ECO:0007669"/>
    <property type="project" value="InterPro"/>
</dbReference>
<dbReference type="AlphaFoldDB" id="A0A328BE98"/>
<keyword evidence="3" id="KW-0813">Transport</keyword>
<dbReference type="OrthoDB" id="7201913at2"/>